<dbReference type="SMART" id="SM01329">
    <property type="entry name" value="Iso_dh"/>
    <property type="match status" value="1"/>
</dbReference>
<evidence type="ECO:0000313" key="4">
    <source>
        <dbReference type="EMBL" id="KAF0135077.1"/>
    </source>
</evidence>
<evidence type="ECO:0000256" key="2">
    <source>
        <dbReference type="ARBA" id="ARBA00023002"/>
    </source>
</evidence>
<name>A0A833NZ36_UNCSA</name>
<protein>
    <submittedName>
        <fullName evidence="4">Isocitrate dehydrogenase (NADP)</fullName>
    </submittedName>
</protein>
<accession>A0A833NZ36</accession>
<evidence type="ECO:0000256" key="1">
    <source>
        <dbReference type="ARBA" id="ARBA00007769"/>
    </source>
</evidence>
<evidence type="ECO:0000259" key="3">
    <source>
        <dbReference type="SMART" id="SM01329"/>
    </source>
</evidence>
<dbReference type="GO" id="GO:0051287">
    <property type="term" value="F:NAD binding"/>
    <property type="evidence" value="ECO:0007669"/>
    <property type="project" value="InterPro"/>
</dbReference>
<dbReference type="InterPro" id="IPR024084">
    <property type="entry name" value="IsoPropMal-DH-like_dom"/>
</dbReference>
<evidence type="ECO:0000313" key="5">
    <source>
        <dbReference type="Proteomes" id="UP000488506"/>
    </source>
</evidence>
<comment type="caution">
    <text evidence="4">The sequence shown here is derived from an EMBL/GenBank/DDBJ whole genome shotgun (WGS) entry which is preliminary data.</text>
</comment>
<comment type="similarity">
    <text evidence="1">Belongs to the isocitrate and isopropylmalate dehydrogenases family.</text>
</comment>
<dbReference type="AlphaFoldDB" id="A0A833NZ36"/>
<dbReference type="GO" id="GO:0000287">
    <property type="term" value="F:magnesium ion binding"/>
    <property type="evidence" value="ECO:0007669"/>
    <property type="project" value="InterPro"/>
</dbReference>
<dbReference type="EMBL" id="WPAF01000002">
    <property type="protein sequence ID" value="KAF0135077.1"/>
    <property type="molecule type" value="Genomic_DNA"/>
</dbReference>
<dbReference type="SUPFAM" id="SSF53659">
    <property type="entry name" value="Isocitrate/Isopropylmalate dehydrogenase-like"/>
    <property type="match status" value="1"/>
</dbReference>
<proteinExistence type="inferred from homology"/>
<dbReference type="GO" id="GO:0004449">
    <property type="term" value="F:isocitrate dehydrogenase (NAD+) activity"/>
    <property type="evidence" value="ECO:0007669"/>
    <property type="project" value="TreeGrafter"/>
</dbReference>
<gene>
    <name evidence="4" type="ORF">FD145_215</name>
</gene>
<sequence length="358" mass="38666">MTHNITLIPGDGIGPEICEAVKRCVIAAGVKINWEVAEAGADVLKKYGTPLPESTLESIRKNKVALKGPITTPIGTGFRSVNVAIRKELDLFVCLRPCKSLTGVRSKYKNIDLVVVRENTEDLYAGIEFEEGKTETLGLISEIEKLSKKKISKDSGISIKPISISGTKRIVKFAFDYAVKNNRKKVTAVTKANIMKFTDGLFFHAAREVAKEYNTIEYEERLIDNMCMQLVQKPELYDVLVLPNLYGDIISDLCAGLIGGLGVAPGANFGNGLAVFEAIHGSAPKYAGLNKVNPTAVLLSAVLMLRHIGEQASADKLEKAAAKVIAEGKSVTYDLKLNRDDPTAVGTSQMADAVIAAL</sequence>
<dbReference type="PANTHER" id="PTHR11835">
    <property type="entry name" value="DECARBOXYLATING DEHYDROGENASES-ISOCITRATE, ISOPROPYLMALATE, TARTRATE"/>
    <property type="match status" value="1"/>
</dbReference>
<reference evidence="4 5" key="1">
    <citation type="submission" date="2019-12" db="EMBL/GenBank/DDBJ databases">
        <authorList>
            <person name="Wolfe R."/>
            <person name="Danczak R."/>
            <person name="Wilkins M."/>
        </authorList>
    </citation>
    <scope>NUCLEOTIDE SEQUENCE [LARGE SCALE GENOMIC DNA]</scope>
    <source>
        <strain evidence="4">X2_MaxBin.013</strain>
    </source>
</reference>
<dbReference type="PANTHER" id="PTHR11835:SF34">
    <property type="entry name" value="ISOCITRATE DEHYDROGENASE [NAD] SUBUNIT ALPHA, MITOCHONDRIAL"/>
    <property type="match status" value="1"/>
</dbReference>
<dbReference type="Pfam" id="PF00180">
    <property type="entry name" value="Iso_dh"/>
    <property type="match status" value="1"/>
</dbReference>
<feature type="domain" description="Isopropylmalate dehydrogenase-like" evidence="3">
    <location>
        <begin position="4"/>
        <end position="354"/>
    </location>
</feature>
<dbReference type="GO" id="GO:0006102">
    <property type="term" value="P:isocitrate metabolic process"/>
    <property type="evidence" value="ECO:0007669"/>
    <property type="project" value="TreeGrafter"/>
</dbReference>
<dbReference type="Proteomes" id="UP000488506">
    <property type="component" value="Unassembled WGS sequence"/>
</dbReference>
<dbReference type="FunFam" id="3.40.718.10:FF:000014">
    <property type="entry name" value="Isocitrate dehydrogenase (NAD(+))"/>
    <property type="match status" value="1"/>
</dbReference>
<dbReference type="GO" id="GO:0006099">
    <property type="term" value="P:tricarboxylic acid cycle"/>
    <property type="evidence" value="ECO:0007669"/>
    <property type="project" value="TreeGrafter"/>
</dbReference>
<keyword evidence="2" id="KW-0560">Oxidoreductase</keyword>
<dbReference type="Gene3D" id="3.40.718.10">
    <property type="entry name" value="Isopropylmalate Dehydrogenase"/>
    <property type="match status" value="1"/>
</dbReference>
<dbReference type="InterPro" id="IPR019818">
    <property type="entry name" value="IsoCit/isopropylmalate_DH_CS"/>
</dbReference>
<dbReference type="PROSITE" id="PS00470">
    <property type="entry name" value="IDH_IMDH"/>
    <property type="match status" value="1"/>
</dbReference>
<organism evidence="4 5">
    <name type="scientific">Candidatus Saganbacteria bacterium</name>
    <dbReference type="NCBI Taxonomy" id="2575572"/>
    <lineage>
        <taxon>Bacteria</taxon>
        <taxon>Bacillati</taxon>
        <taxon>Saganbacteria</taxon>
    </lineage>
</organism>